<dbReference type="InterPro" id="IPR022602">
    <property type="entry name" value="DUF2813"/>
</dbReference>
<dbReference type="GO" id="GO:0006302">
    <property type="term" value="P:double-strand break repair"/>
    <property type="evidence" value="ECO:0007669"/>
    <property type="project" value="TreeGrafter"/>
</dbReference>
<dbReference type="Proteomes" id="UP000286908">
    <property type="component" value="Unassembled WGS sequence"/>
</dbReference>
<dbReference type="Pfam" id="PF11398">
    <property type="entry name" value="DUF2813"/>
    <property type="match status" value="1"/>
</dbReference>
<keyword evidence="2" id="KW-0378">Hydrolase</keyword>
<evidence type="ECO:0000313" key="3">
    <source>
        <dbReference type="Proteomes" id="UP000286908"/>
    </source>
</evidence>
<dbReference type="SUPFAM" id="SSF52540">
    <property type="entry name" value="P-loop containing nucleoside triphosphate hydrolases"/>
    <property type="match status" value="1"/>
</dbReference>
<dbReference type="AlphaFoldDB" id="A0A433ZVR0"/>
<feature type="domain" description="OLD protein-like TOPRIM" evidence="1">
    <location>
        <begin position="384"/>
        <end position="448"/>
    </location>
</feature>
<reference evidence="2 3" key="1">
    <citation type="submission" date="2017-08" db="EMBL/GenBank/DDBJ databases">
        <title>Draft genome sequence of pheromone producing symbiont Morganella morganii, of the female New Zealand grass grub Costelytra giveni.</title>
        <authorList>
            <person name="Laugraud A."/>
            <person name="Young S.D."/>
            <person name="Hurst M.H."/>
        </authorList>
    </citation>
    <scope>NUCLEOTIDE SEQUENCE [LARGE SCALE GENOMIC DNA]</scope>
    <source>
        <strain evidence="2 3">MMsCG</strain>
    </source>
</reference>
<keyword evidence="2" id="KW-0255">Endonuclease</keyword>
<dbReference type="Pfam" id="PF20469">
    <property type="entry name" value="OLD-like_TOPRIM"/>
    <property type="match status" value="1"/>
</dbReference>
<evidence type="ECO:0000259" key="1">
    <source>
        <dbReference type="Pfam" id="PF20469"/>
    </source>
</evidence>
<comment type="caution">
    <text evidence="2">The sequence shown here is derived from an EMBL/GenBank/DDBJ whole genome shotgun (WGS) entry which is preliminary data.</text>
</comment>
<dbReference type="GO" id="GO:0004519">
    <property type="term" value="F:endonuclease activity"/>
    <property type="evidence" value="ECO:0007669"/>
    <property type="project" value="UniProtKB-KW"/>
</dbReference>
<name>A0A433ZVR0_MORMO</name>
<dbReference type="InterPro" id="IPR034139">
    <property type="entry name" value="TOPRIM_OLD"/>
</dbReference>
<dbReference type="GO" id="GO:0000731">
    <property type="term" value="P:DNA synthesis involved in DNA repair"/>
    <property type="evidence" value="ECO:0007669"/>
    <property type="project" value="TreeGrafter"/>
</dbReference>
<gene>
    <name evidence="2" type="ORF">CKG00_07130</name>
</gene>
<proteinExistence type="predicted"/>
<dbReference type="CDD" id="cd01026">
    <property type="entry name" value="TOPRIM_OLD"/>
    <property type="match status" value="1"/>
</dbReference>
<organism evidence="2 3">
    <name type="scientific">Morganella morganii</name>
    <name type="common">Proteus morganii</name>
    <dbReference type="NCBI Taxonomy" id="582"/>
    <lineage>
        <taxon>Bacteria</taxon>
        <taxon>Pseudomonadati</taxon>
        <taxon>Pseudomonadota</taxon>
        <taxon>Gammaproteobacteria</taxon>
        <taxon>Enterobacterales</taxon>
        <taxon>Morganellaceae</taxon>
        <taxon>Morganella</taxon>
    </lineage>
</organism>
<protein>
    <submittedName>
        <fullName evidence="2">ATP-dependent endonuclease</fullName>
    </submittedName>
</protein>
<dbReference type="InterPro" id="IPR027417">
    <property type="entry name" value="P-loop_NTPase"/>
</dbReference>
<evidence type="ECO:0000313" key="2">
    <source>
        <dbReference type="EMBL" id="RUT66186.1"/>
    </source>
</evidence>
<keyword evidence="2" id="KW-0540">Nuclease</keyword>
<dbReference type="OrthoDB" id="5836727at2"/>
<accession>A0A433ZVR0</accession>
<dbReference type="Gene3D" id="3.40.50.300">
    <property type="entry name" value="P-loop containing nucleotide triphosphate hydrolases"/>
    <property type="match status" value="1"/>
</dbReference>
<sequence length="560" mass="64072">MILERVEILGFRGINRLSLPLTGNTVLIGENAWGKSSLLDALTLTLSPQALNAKFILSDFYHAADSEAGPVRHLQIVLIFRETRPGRFRSRRFRELAPLWRANGDEYQRINYRVSADLADDNTITCQRTFLDEAGEPLLPAETDKFISEIIRLYPVLRLRDARFMRGLRKNVPDCEDEEYDLRTQTETFNNRMADLTRALVSNPQTLSNDDLQDGLEAMKQLLSHYFAEQGEYLLDRRKARRLNIEPRQRAWQALEGINRVVAGPNQRNVRLIILGMFAALLQSNSGLKLDPYARPIIITEDPETRLHPIMLSVAWGLLNLFSLQRITTTNSGELLSLVPIHDICRLVRESTRVAAYRLGENHLSPEELRRISFHIRFNRPSALFARCWLLVEGETEIWLMNDLAKQCNYYFETEGIKVIEFAQCGLKPLLKFANKMGIEWHTLVDGDEAGKKYAATATHFSSGLNDVDQDRLTRLPAPDMEHFLYREGFSRLYHQVADIPENIKMPARRVITKAIHRTSKPDLAIAIANNAASRGVDSIPLLLRRMFSRVAWLARGRAN</sequence>
<dbReference type="PANTHER" id="PTHR32182:SF19">
    <property type="entry name" value="HOMOLOGY WITH RECF PROTEIN"/>
    <property type="match status" value="1"/>
</dbReference>
<dbReference type="PANTHER" id="PTHR32182">
    <property type="entry name" value="DNA REPLICATION AND REPAIR PROTEIN RECF"/>
    <property type="match status" value="1"/>
</dbReference>
<dbReference type="EMBL" id="NRQY01000001">
    <property type="protein sequence ID" value="RUT66186.1"/>
    <property type="molecule type" value="Genomic_DNA"/>
</dbReference>